<evidence type="ECO:0000256" key="1">
    <source>
        <dbReference type="SAM" id="Phobius"/>
    </source>
</evidence>
<proteinExistence type="predicted"/>
<keyword evidence="1" id="KW-1133">Transmembrane helix</keyword>
<keyword evidence="1" id="KW-0472">Membrane</keyword>
<dbReference type="AlphaFoldDB" id="A0A845F7H4"/>
<dbReference type="Proteomes" id="UP000450457">
    <property type="component" value="Unassembled WGS sequence"/>
</dbReference>
<evidence type="ECO:0000313" key="4">
    <source>
        <dbReference type="Proteomes" id="UP000450457"/>
    </source>
</evidence>
<accession>A0A845F7H4</accession>
<gene>
    <name evidence="3" type="ORF">GLW00_03200</name>
</gene>
<keyword evidence="1" id="KW-0812">Transmembrane</keyword>
<protein>
    <submittedName>
        <fullName evidence="3">TRAP transporter large permease subunit</fullName>
    </submittedName>
</protein>
<dbReference type="EMBL" id="WMFA01000001">
    <property type="protein sequence ID" value="MYL69839.1"/>
    <property type="molecule type" value="Genomic_DNA"/>
</dbReference>
<feature type="domain" description="TRAP C4-dicarboxylate transport system permease DctM subunit" evidence="2">
    <location>
        <begin position="1"/>
        <end position="54"/>
    </location>
</feature>
<dbReference type="InterPro" id="IPR010656">
    <property type="entry name" value="DctM"/>
</dbReference>
<evidence type="ECO:0000259" key="2">
    <source>
        <dbReference type="Pfam" id="PF06808"/>
    </source>
</evidence>
<comment type="caution">
    <text evidence="3">The sequence shown here is derived from an EMBL/GenBank/DDBJ whole genome shotgun (WGS) entry which is preliminary data.</text>
</comment>
<sequence length="62" mass="7065">MIVYLAIEFITSPVSVNLFVAENIAGTKFEKLVCMVIPFIIIIMIDVLIVSFLPFLSLWFIQ</sequence>
<feature type="transmembrane region" description="Helical" evidence="1">
    <location>
        <begin position="36"/>
        <end position="61"/>
    </location>
</feature>
<dbReference type="Pfam" id="PF06808">
    <property type="entry name" value="DctM"/>
    <property type="match status" value="1"/>
</dbReference>
<organism evidence="3 4">
    <name type="scientific">Halobacillus litoralis</name>
    <dbReference type="NCBI Taxonomy" id="45668"/>
    <lineage>
        <taxon>Bacteria</taxon>
        <taxon>Bacillati</taxon>
        <taxon>Bacillota</taxon>
        <taxon>Bacilli</taxon>
        <taxon>Bacillales</taxon>
        <taxon>Bacillaceae</taxon>
        <taxon>Halobacillus</taxon>
    </lineage>
</organism>
<name>A0A845F7H4_9BACI</name>
<evidence type="ECO:0000313" key="3">
    <source>
        <dbReference type="EMBL" id="MYL69839.1"/>
    </source>
</evidence>
<reference evidence="3 4" key="1">
    <citation type="submission" date="2019-11" db="EMBL/GenBank/DDBJ databases">
        <title>Genome sequences of 17 halophilic strains isolated from different environments.</title>
        <authorList>
            <person name="Furrow R.E."/>
        </authorList>
    </citation>
    <scope>NUCLEOTIDE SEQUENCE [LARGE SCALE GENOMIC DNA]</scope>
    <source>
        <strain evidence="3 4">SL-4</strain>
    </source>
</reference>